<dbReference type="PANTHER" id="PTHR30483">
    <property type="entry name" value="LEUCINE-SPECIFIC-BINDING PROTEIN"/>
    <property type="match status" value="1"/>
</dbReference>
<feature type="chain" id="PRO_5037679165" evidence="4">
    <location>
        <begin position="27"/>
        <end position="395"/>
    </location>
</feature>
<keyword evidence="2 4" id="KW-0732">Signal</keyword>
<evidence type="ECO:0000256" key="3">
    <source>
        <dbReference type="ARBA" id="ARBA00022970"/>
    </source>
</evidence>
<dbReference type="EMBL" id="APKE01000026">
    <property type="protein sequence ID" value="KAF0675337.1"/>
    <property type="molecule type" value="Genomic_DNA"/>
</dbReference>
<keyword evidence="3" id="KW-0813">Transport</keyword>
<organism evidence="6 7">
    <name type="scientific">Profundibacterium mesophilum KAUST100406-0324</name>
    <dbReference type="NCBI Taxonomy" id="1037889"/>
    <lineage>
        <taxon>Bacteria</taxon>
        <taxon>Pseudomonadati</taxon>
        <taxon>Pseudomonadota</taxon>
        <taxon>Alphaproteobacteria</taxon>
        <taxon>Rhodobacterales</taxon>
        <taxon>Roseobacteraceae</taxon>
        <taxon>Profundibacterium</taxon>
    </lineage>
</organism>
<accession>A0A921NPE6</accession>
<dbReference type="OrthoDB" id="7210494at2"/>
<proteinExistence type="inferred from homology"/>
<dbReference type="CDD" id="cd06339">
    <property type="entry name" value="PBP1_YraM_LppC_lipoprotein-like"/>
    <property type="match status" value="1"/>
</dbReference>
<comment type="similarity">
    <text evidence="1">Belongs to the leucine-binding protein family.</text>
</comment>
<evidence type="ECO:0000313" key="6">
    <source>
        <dbReference type="EMBL" id="KAF0675337.1"/>
    </source>
</evidence>
<dbReference type="InterPro" id="IPR028081">
    <property type="entry name" value="Leu-bd"/>
</dbReference>
<dbReference type="GO" id="GO:0006865">
    <property type="term" value="P:amino acid transport"/>
    <property type="evidence" value="ECO:0007669"/>
    <property type="project" value="UniProtKB-KW"/>
</dbReference>
<keyword evidence="3" id="KW-0029">Amino-acid transport</keyword>
<evidence type="ECO:0000259" key="5">
    <source>
        <dbReference type="Pfam" id="PF13458"/>
    </source>
</evidence>
<dbReference type="Pfam" id="PF13458">
    <property type="entry name" value="Peripla_BP_6"/>
    <property type="match status" value="1"/>
</dbReference>
<name>A0A921NPE6_9RHOB</name>
<dbReference type="Gene3D" id="3.40.50.2300">
    <property type="match status" value="2"/>
</dbReference>
<protein>
    <submittedName>
        <fullName evidence="6">Prokaryotic membrane lipoprotein lipid attachment site domain containing protein</fullName>
    </submittedName>
</protein>
<sequence>MFAFPRPGAKPVLRTAIAAFALLGLAACQSVSVPGLGGATGPQIDSSKPVPVALLVPKGAEGGGGVVGRSLENAALLALSEMPGRPVDLRIYDTAGDPGVTASVATTAVREGAQILIGPLYTQSTSAATGVIAGQDINMLSFSNNTAVAGGNVFILGQTFRDTANRMTAFARNQGVGSVAIVHAQDVAGEAGRVAIAEAAAANGLSVATVGSYPLSQRGISEAAPRIAEMIRQSGAQSVFLTANVDSDLPLISDALVNAGIAPDSVRFLGLTRWNSVASATSLPALQGGWFTLPDQAMQSGFETRYRAAYGEMPHPLAGLAYDGVKAVGTLVASGRRDAFSGGALTAAQGFSGATGAFRLLPDGTNQRGLAVAQVQDGRVMVIDAAPKRFGRAGF</sequence>
<dbReference type="InterPro" id="IPR028082">
    <property type="entry name" value="Peripla_BP_I"/>
</dbReference>
<evidence type="ECO:0000313" key="7">
    <source>
        <dbReference type="Proteomes" id="UP000698242"/>
    </source>
</evidence>
<dbReference type="RefSeq" id="WP_159965747.1">
    <property type="nucleotide sequence ID" value="NZ_APKE01000026.1"/>
</dbReference>
<dbReference type="SUPFAM" id="SSF53822">
    <property type="entry name" value="Periplasmic binding protein-like I"/>
    <property type="match status" value="1"/>
</dbReference>
<feature type="domain" description="Leucine-binding protein" evidence="5">
    <location>
        <begin position="49"/>
        <end position="378"/>
    </location>
</feature>
<dbReference type="AlphaFoldDB" id="A0A921NPE6"/>
<feature type="signal peptide" evidence="4">
    <location>
        <begin position="1"/>
        <end position="26"/>
    </location>
</feature>
<keyword evidence="7" id="KW-1185">Reference proteome</keyword>
<gene>
    <name evidence="6" type="ORF">PMES_02227</name>
</gene>
<reference evidence="6" key="1">
    <citation type="submission" date="2013-03" db="EMBL/GenBank/DDBJ databases">
        <title>Genome Sequence of the Profundibacterium mesophilum strain KAUST100406-0324T from Red Sea, a novel genus in the family Rhodobacteraceae.</title>
        <authorList>
            <person name="Essack M."/>
            <person name="Alam I."/>
            <person name="Lafi F."/>
            <person name="Alawi W."/>
            <person name="Kamanu F."/>
            <person name="Al-Suwailem A."/>
            <person name="Lee O.O."/>
            <person name="Xu Y."/>
            <person name="Bajic V."/>
            <person name="Qian P.-Y."/>
            <person name="Archer J."/>
        </authorList>
    </citation>
    <scope>NUCLEOTIDE SEQUENCE</scope>
    <source>
        <strain evidence="6">KAUST100406-0324</strain>
    </source>
</reference>
<evidence type="ECO:0000256" key="1">
    <source>
        <dbReference type="ARBA" id="ARBA00010062"/>
    </source>
</evidence>
<dbReference type="PROSITE" id="PS51257">
    <property type="entry name" value="PROKAR_LIPOPROTEIN"/>
    <property type="match status" value="1"/>
</dbReference>
<evidence type="ECO:0000256" key="2">
    <source>
        <dbReference type="ARBA" id="ARBA00022729"/>
    </source>
</evidence>
<evidence type="ECO:0000256" key="4">
    <source>
        <dbReference type="SAM" id="SignalP"/>
    </source>
</evidence>
<keyword evidence="6" id="KW-0449">Lipoprotein</keyword>
<comment type="caution">
    <text evidence="6">The sequence shown here is derived from an EMBL/GenBank/DDBJ whole genome shotgun (WGS) entry which is preliminary data.</text>
</comment>
<dbReference type="InterPro" id="IPR051010">
    <property type="entry name" value="BCAA_transport"/>
</dbReference>
<dbReference type="PANTHER" id="PTHR30483:SF6">
    <property type="entry name" value="PERIPLASMIC BINDING PROTEIN OF ABC TRANSPORTER FOR NATURAL AMINO ACIDS"/>
    <property type="match status" value="1"/>
</dbReference>
<dbReference type="Proteomes" id="UP000698242">
    <property type="component" value="Unassembled WGS sequence"/>
</dbReference>